<protein>
    <submittedName>
        <fullName evidence="2">Uncharacterized protein</fullName>
    </submittedName>
</protein>
<organism evidence="2">
    <name type="scientific">Pseudoalteromonas citrea DSM 8771</name>
    <dbReference type="NCBI Taxonomy" id="1117314"/>
    <lineage>
        <taxon>Bacteria</taxon>
        <taxon>Pseudomonadati</taxon>
        <taxon>Pseudomonadota</taxon>
        <taxon>Gammaproteobacteria</taxon>
        <taxon>Alteromonadales</taxon>
        <taxon>Pseudoalteromonadaceae</taxon>
        <taxon>Pseudoalteromonas</taxon>
    </lineage>
</organism>
<reference evidence="2" key="1">
    <citation type="journal article" date="2012" name="J. Bacteriol.">
        <title>Genome sequences of type strains of seven species of the marine bacterium Pseudoalteromonas.</title>
        <authorList>
            <person name="Xie B.B."/>
            <person name="Shu Y.L."/>
            <person name="Qin Q.L."/>
            <person name="Rong J.C."/>
            <person name="Zhang X.Y."/>
            <person name="Chen X.L."/>
            <person name="Shi M."/>
            <person name="He H.L."/>
            <person name="Zhou B.C."/>
            <person name="Zhang Y.Z."/>
        </authorList>
    </citation>
    <scope>NUCLEOTIDE SEQUENCE [LARGE SCALE GENOMIC DNA]</scope>
    <source>
        <strain evidence="2">NCIMB 1889</strain>
    </source>
</reference>
<dbReference type="EMBL" id="AHBZ02000209">
    <property type="protein sequence ID" value="ERG16487.1"/>
    <property type="molecule type" value="Genomic_DNA"/>
</dbReference>
<gene>
    <name evidence="2" type="ORF">PCIT_21751</name>
</gene>
<name>U1JHM0_9GAMM</name>
<dbReference type="AlphaFoldDB" id="U1JHM0"/>
<feature type="region of interest" description="Disordered" evidence="1">
    <location>
        <begin position="41"/>
        <end position="60"/>
    </location>
</feature>
<evidence type="ECO:0000256" key="1">
    <source>
        <dbReference type="SAM" id="MobiDB-lite"/>
    </source>
</evidence>
<comment type="caution">
    <text evidence="2">The sequence shown here is derived from an EMBL/GenBank/DDBJ whole genome shotgun (WGS) entry which is preliminary data.</text>
</comment>
<reference evidence="2" key="2">
    <citation type="submission" date="2013-04" db="EMBL/GenBank/DDBJ databases">
        <title>Genome sequence of Pseudoalteromonas citrea.</title>
        <authorList>
            <person name="Xie B.-B."/>
            <person name="Rong J.-C."/>
            <person name="Qin Q.-L."/>
            <person name="Shu Y.-L."/>
            <person name="Zhang Y.-Z."/>
        </authorList>
    </citation>
    <scope>NUCLEOTIDE SEQUENCE</scope>
    <source>
        <strain evidence="2">NCIMB 1889</strain>
    </source>
</reference>
<accession>U1JHM0</accession>
<proteinExistence type="predicted"/>
<evidence type="ECO:0000313" key="2">
    <source>
        <dbReference type="EMBL" id="ERG16487.1"/>
    </source>
</evidence>
<sequence length="79" mass="8818">MLIIFVIIRHRGFFSIAYIIGMIKTKDPETSSGRQTHLIVAQTKRETSSRPSLPDAGQDPELSCLPSLLLVGFQYCLPN</sequence>